<proteinExistence type="predicted"/>
<comment type="caution">
    <text evidence="2">The sequence shown here is derived from an EMBL/GenBank/DDBJ whole genome shotgun (WGS) entry which is preliminary data.</text>
</comment>
<evidence type="ECO:0000256" key="1">
    <source>
        <dbReference type="SAM" id="Phobius"/>
    </source>
</evidence>
<feature type="non-terminal residue" evidence="2">
    <location>
        <position position="117"/>
    </location>
</feature>
<organism evidence="2 3">
    <name type="scientific">Diploptera punctata</name>
    <name type="common">Pacific beetle cockroach</name>
    <dbReference type="NCBI Taxonomy" id="6984"/>
    <lineage>
        <taxon>Eukaryota</taxon>
        <taxon>Metazoa</taxon>
        <taxon>Ecdysozoa</taxon>
        <taxon>Arthropoda</taxon>
        <taxon>Hexapoda</taxon>
        <taxon>Insecta</taxon>
        <taxon>Pterygota</taxon>
        <taxon>Neoptera</taxon>
        <taxon>Polyneoptera</taxon>
        <taxon>Dictyoptera</taxon>
        <taxon>Blattodea</taxon>
        <taxon>Blaberoidea</taxon>
        <taxon>Blaberidae</taxon>
        <taxon>Diplopterinae</taxon>
        <taxon>Diploptera</taxon>
    </lineage>
</organism>
<keyword evidence="1" id="KW-0812">Transmembrane</keyword>
<accession>A0AAD8ALK6</accession>
<dbReference type="EMBL" id="JASPKZ010000464">
    <property type="protein sequence ID" value="KAJ9599903.1"/>
    <property type="molecule type" value="Genomic_DNA"/>
</dbReference>
<reference evidence="2" key="2">
    <citation type="submission" date="2023-05" db="EMBL/GenBank/DDBJ databases">
        <authorList>
            <person name="Fouks B."/>
        </authorList>
    </citation>
    <scope>NUCLEOTIDE SEQUENCE</scope>
    <source>
        <strain evidence="2">Stay&amp;Tobe</strain>
        <tissue evidence="2">Testes</tissue>
    </source>
</reference>
<reference evidence="2" key="1">
    <citation type="journal article" date="2023" name="IScience">
        <title>Live-bearing cockroach genome reveals convergent evolutionary mechanisms linked to viviparity in insects and beyond.</title>
        <authorList>
            <person name="Fouks B."/>
            <person name="Harrison M.C."/>
            <person name="Mikhailova A.A."/>
            <person name="Marchal E."/>
            <person name="English S."/>
            <person name="Carruthers M."/>
            <person name="Jennings E.C."/>
            <person name="Chiamaka E.L."/>
            <person name="Frigard R.A."/>
            <person name="Pippel M."/>
            <person name="Attardo G.M."/>
            <person name="Benoit J.B."/>
            <person name="Bornberg-Bauer E."/>
            <person name="Tobe S.S."/>
        </authorList>
    </citation>
    <scope>NUCLEOTIDE SEQUENCE</scope>
    <source>
        <strain evidence="2">Stay&amp;Tobe</strain>
    </source>
</reference>
<evidence type="ECO:0000313" key="3">
    <source>
        <dbReference type="Proteomes" id="UP001233999"/>
    </source>
</evidence>
<evidence type="ECO:0000313" key="2">
    <source>
        <dbReference type="EMBL" id="KAJ9599903.1"/>
    </source>
</evidence>
<keyword evidence="1" id="KW-0472">Membrane</keyword>
<name>A0AAD8ALK6_DIPPU</name>
<gene>
    <name evidence="2" type="ORF">L9F63_009803</name>
</gene>
<protein>
    <submittedName>
        <fullName evidence="2">Uncharacterized protein</fullName>
    </submittedName>
</protein>
<dbReference type="AlphaFoldDB" id="A0AAD8ALK6"/>
<keyword evidence="1" id="KW-1133">Transmembrane helix</keyword>
<sequence>MNTWMFIGLYGKLTSLITILVLHKMRFKVLTGNKSDNYNRHVMFGSYHVVTFMLKRLNLRFVYFTYVNRYNEVAPKYKCQKHYESGSRRECKEKKVNEKLHSVDTNRNVQQNALWTV</sequence>
<keyword evidence="3" id="KW-1185">Reference proteome</keyword>
<feature type="transmembrane region" description="Helical" evidence="1">
    <location>
        <begin position="6"/>
        <end position="23"/>
    </location>
</feature>
<dbReference type="Proteomes" id="UP001233999">
    <property type="component" value="Unassembled WGS sequence"/>
</dbReference>